<dbReference type="Gene3D" id="2.40.160.50">
    <property type="entry name" value="membrane protein fhac: a member of the omp85/tpsb transporter family"/>
    <property type="match status" value="1"/>
</dbReference>
<feature type="domain" description="Bacterial surface antigen (D15)" evidence="6">
    <location>
        <begin position="593"/>
        <end position="794"/>
    </location>
</feature>
<evidence type="ECO:0000256" key="1">
    <source>
        <dbReference type="ARBA" id="ARBA00004370"/>
    </source>
</evidence>
<sequence>MLKKEEYLLYSQTIKGNKKMPTSDLEPFYRQEANTRLFGLPIMHLLWLYSQGQKFYKPEKAEQNIERIRDRYDSRIAAADVNSGRYQRLRRRRDRKLEKYQKQLDEGNWLMRIGEPPVVFDSLLSKETAEQMKFFLNSKGYFNAETSYSFDLDEKRRTAKVTYQITENEANRIKDTLRSVDNVHIDSLLRANRRFSLIKPGDIYDEDLLNQERERIDRLLKNNGYYNFNRQYVEYRVFTDSTYKDRPVETDNLIDIETVINKPPDRPTHKLFRVDDVFFTIDANILNPTRRRRDTAVYQNIKYVSYNTNVFSKKILDTKLMVRPGDLYSFQNTIETQRLLTSLDIFKFANIYYDTTGNKFISRISASPLEKYTVSDEWGVTVTQQLPGPFVNLTFKMRNVFGGLEVFETSIRAAIEGQSGFGNVDQVYASQEFNVNASLAFPQLLFPGRLKNSFNRYNPRTRLIGGFNFTNRPEYRRATFRGAMNYTFQKDLKHTFIIAPVDANLVYTPYLSDPFRRTLDSLESAGSNLFRSFQRTFYSSINATYTYNDNPTGIVKEARYHRLFAESGGTTLNLLTLIADNIRNDSLEGIQLSRFFKLSHDFRYYLPAGRKSNWAFRLNVGIASPYGSSKVMPYERYFFVGGSNSIRAWPSRRLGPGGDADSLTTTGEIDYANNYSFEQPGDILLEASAEYRFDIISFIEGAVFVDAGNVWTWKSQISSPEARFRFNQFYKQIAIGPGVGLRMDFSFLIVRLDMGVKAYDPGKPEGQRWMINQVSSRWPFFAKQQAVFNVGIGYPF</sequence>
<evidence type="ECO:0000313" key="7">
    <source>
        <dbReference type="EMBL" id="MDO1446380.1"/>
    </source>
</evidence>
<gene>
    <name evidence="7" type="ORF">Q0590_08980</name>
</gene>
<proteinExistence type="predicted"/>
<accession>A0ABT8R6R5</accession>
<comment type="caution">
    <text evidence="7">The sequence shown here is derived from an EMBL/GenBank/DDBJ whole genome shotgun (WGS) entry which is preliminary data.</text>
</comment>
<dbReference type="PANTHER" id="PTHR12815">
    <property type="entry name" value="SORTING AND ASSEMBLY MACHINERY SAMM50 PROTEIN FAMILY MEMBER"/>
    <property type="match status" value="1"/>
</dbReference>
<dbReference type="Pfam" id="PF01103">
    <property type="entry name" value="Omp85"/>
    <property type="match status" value="1"/>
</dbReference>
<keyword evidence="3" id="KW-0732">Signal</keyword>
<name>A0ABT8R6R5_9BACT</name>
<evidence type="ECO:0000256" key="5">
    <source>
        <dbReference type="ARBA" id="ARBA00023237"/>
    </source>
</evidence>
<evidence type="ECO:0000259" key="6">
    <source>
        <dbReference type="Pfam" id="PF01103"/>
    </source>
</evidence>
<dbReference type="InterPro" id="IPR039910">
    <property type="entry name" value="D15-like"/>
</dbReference>
<evidence type="ECO:0000256" key="3">
    <source>
        <dbReference type="ARBA" id="ARBA00022729"/>
    </source>
</evidence>
<dbReference type="RefSeq" id="WP_302037186.1">
    <property type="nucleotide sequence ID" value="NZ_JAUKPO010000004.1"/>
</dbReference>
<evidence type="ECO:0000256" key="4">
    <source>
        <dbReference type="ARBA" id="ARBA00023136"/>
    </source>
</evidence>
<evidence type="ECO:0000313" key="8">
    <source>
        <dbReference type="Proteomes" id="UP001168528"/>
    </source>
</evidence>
<dbReference type="EMBL" id="JAUKPO010000004">
    <property type="protein sequence ID" value="MDO1446380.1"/>
    <property type="molecule type" value="Genomic_DNA"/>
</dbReference>
<keyword evidence="2" id="KW-0812">Transmembrane</keyword>
<dbReference type="InterPro" id="IPR000184">
    <property type="entry name" value="Bac_surfAg_D15"/>
</dbReference>
<dbReference type="Proteomes" id="UP001168528">
    <property type="component" value="Unassembled WGS sequence"/>
</dbReference>
<reference evidence="7" key="1">
    <citation type="submission" date="2023-07" db="EMBL/GenBank/DDBJ databases">
        <title>The genome sequence of Rhodocytophaga aerolata KACC 12507.</title>
        <authorList>
            <person name="Zhang X."/>
        </authorList>
    </citation>
    <scope>NUCLEOTIDE SEQUENCE</scope>
    <source>
        <strain evidence="7">KACC 12507</strain>
    </source>
</reference>
<organism evidence="7 8">
    <name type="scientific">Rhodocytophaga aerolata</name>
    <dbReference type="NCBI Taxonomy" id="455078"/>
    <lineage>
        <taxon>Bacteria</taxon>
        <taxon>Pseudomonadati</taxon>
        <taxon>Bacteroidota</taxon>
        <taxon>Cytophagia</taxon>
        <taxon>Cytophagales</taxon>
        <taxon>Rhodocytophagaceae</taxon>
        <taxon>Rhodocytophaga</taxon>
    </lineage>
</organism>
<dbReference type="Gene3D" id="3.10.20.310">
    <property type="entry name" value="membrane protein fhac"/>
    <property type="match status" value="1"/>
</dbReference>
<keyword evidence="4" id="KW-0472">Membrane</keyword>
<protein>
    <submittedName>
        <fullName evidence="7">BamA/TamA family outer membrane protein</fullName>
    </submittedName>
</protein>
<dbReference type="PANTHER" id="PTHR12815:SF47">
    <property type="entry name" value="TRANSLOCATION AND ASSEMBLY MODULE SUBUNIT TAMA"/>
    <property type="match status" value="1"/>
</dbReference>
<keyword evidence="5" id="KW-0998">Cell outer membrane</keyword>
<evidence type="ECO:0000256" key="2">
    <source>
        <dbReference type="ARBA" id="ARBA00022692"/>
    </source>
</evidence>
<keyword evidence="8" id="KW-1185">Reference proteome</keyword>
<comment type="subcellular location">
    <subcellularLocation>
        <location evidence="1">Membrane</location>
    </subcellularLocation>
</comment>